<evidence type="ECO:0000256" key="1">
    <source>
        <dbReference type="ARBA" id="ARBA00010868"/>
    </source>
</evidence>
<comment type="caution">
    <text evidence="6">The sequence shown here is derived from an EMBL/GenBank/DDBJ whole genome shotgun (WGS) entry which is preliminary data.</text>
</comment>
<protein>
    <recommendedName>
        <fullName evidence="4">C-C motif chemokine</fullName>
    </recommendedName>
</protein>
<gene>
    <name evidence="6" type="ORF">Q5P01_004325</name>
</gene>
<dbReference type="SUPFAM" id="SSF54117">
    <property type="entry name" value="Interleukin 8-like chemokines"/>
    <property type="match status" value="1"/>
</dbReference>
<dbReference type="Pfam" id="PF00048">
    <property type="entry name" value="IL8"/>
    <property type="match status" value="1"/>
</dbReference>
<sequence>MASNKACLTVTLCSLLILTTFISSAQSASCCLRYTKRHLTCRHMTGYTIQNTNTSCDINAVIFHLPDRFVCANPRMLWVQKAMKCLDETRRKTDDKQETPSGSATSA</sequence>
<dbReference type="SMART" id="SM00199">
    <property type="entry name" value="SCY"/>
    <property type="match status" value="1"/>
</dbReference>
<evidence type="ECO:0000259" key="5">
    <source>
        <dbReference type="SMART" id="SM00199"/>
    </source>
</evidence>
<organism evidence="6 7">
    <name type="scientific">Channa striata</name>
    <name type="common">Snakehead murrel</name>
    <name type="synonym">Ophicephalus striatus</name>
    <dbReference type="NCBI Taxonomy" id="64152"/>
    <lineage>
        <taxon>Eukaryota</taxon>
        <taxon>Metazoa</taxon>
        <taxon>Chordata</taxon>
        <taxon>Craniata</taxon>
        <taxon>Vertebrata</taxon>
        <taxon>Euteleostomi</taxon>
        <taxon>Actinopterygii</taxon>
        <taxon>Neopterygii</taxon>
        <taxon>Teleostei</taxon>
        <taxon>Neoteleostei</taxon>
        <taxon>Acanthomorphata</taxon>
        <taxon>Anabantaria</taxon>
        <taxon>Anabantiformes</taxon>
        <taxon>Channoidei</taxon>
        <taxon>Channidae</taxon>
        <taxon>Channa</taxon>
    </lineage>
</organism>
<dbReference type="GO" id="GO:0005615">
    <property type="term" value="C:extracellular space"/>
    <property type="evidence" value="ECO:0007669"/>
    <property type="project" value="UniProtKB-KW"/>
</dbReference>
<reference evidence="6" key="1">
    <citation type="submission" date="2023-07" db="EMBL/GenBank/DDBJ databases">
        <title>Chromosome-level Genome Assembly of Striped Snakehead (Channa striata).</title>
        <authorList>
            <person name="Liu H."/>
        </authorList>
    </citation>
    <scope>NUCLEOTIDE SEQUENCE</scope>
    <source>
        <strain evidence="6">Gz</strain>
        <tissue evidence="6">Muscle</tissue>
    </source>
</reference>
<dbReference type="PROSITE" id="PS00472">
    <property type="entry name" value="SMALL_CYTOKINES_CC"/>
    <property type="match status" value="1"/>
</dbReference>
<dbReference type="InterPro" id="IPR036048">
    <property type="entry name" value="Interleukin_8-like_sf"/>
</dbReference>
<feature type="domain" description="Chemokine interleukin-8-like" evidence="5">
    <location>
        <begin position="27"/>
        <end position="86"/>
    </location>
</feature>
<accession>A0AA88NNG5</accession>
<comment type="subcellular location">
    <subcellularLocation>
        <location evidence="4">Secreted</location>
    </subcellularLocation>
</comment>
<evidence type="ECO:0000313" key="7">
    <source>
        <dbReference type="Proteomes" id="UP001187415"/>
    </source>
</evidence>
<dbReference type="Gene3D" id="2.40.50.40">
    <property type="match status" value="1"/>
</dbReference>
<keyword evidence="4" id="KW-0964">Secreted</keyword>
<keyword evidence="2 4" id="KW-0202">Cytokine</keyword>
<dbReference type="GO" id="GO:0008009">
    <property type="term" value="F:chemokine activity"/>
    <property type="evidence" value="ECO:0007669"/>
    <property type="project" value="InterPro"/>
</dbReference>
<evidence type="ECO:0000256" key="4">
    <source>
        <dbReference type="RuleBase" id="RU361150"/>
    </source>
</evidence>
<proteinExistence type="inferred from homology"/>
<evidence type="ECO:0000256" key="3">
    <source>
        <dbReference type="ARBA" id="ARBA00023157"/>
    </source>
</evidence>
<dbReference type="EMBL" id="JAUPFM010000002">
    <property type="protein sequence ID" value="KAK2859705.1"/>
    <property type="molecule type" value="Genomic_DNA"/>
</dbReference>
<feature type="chain" id="PRO_5041516082" description="C-C motif chemokine" evidence="4">
    <location>
        <begin position="28"/>
        <end position="107"/>
    </location>
</feature>
<evidence type="ECO:0000256" key="2">
    <source>
        <dbReference type="ARBA" id="ARBA00022514"/>
    </source>
</evidence>
<keyword evidence="4" id="KW-0145">Chemotaxis</keyword>
<dbReference type="AlphaFoldDB" id="A0AA88NNG5"/>
<dbReference type="InterPro" id="IPR001811">
    <property type="entry name" value="Chemokine_IL8-like_dom"/>
</dbReference>
<evidence type="ECO:0000313" key="6">
    <source>
        <dbReference type="EMBL" id="KAK2859705.1"/>
    </source>
</evidence>
<dbReference type="Proteomes" id="UP001187415">
    <property type="component" value="Unassembled WGS sequence"/>
</dbReference>
<name>A0AA88NNG5_CHASR</name>
<comment type="similarity">
    <text evidence="1 4">Belongs to the intercrine beta (chemokine CC) family.</text>
</comment>
<dbReference type="InterPro" id="IPR000827">
    <property type="entry name" value="Chemokine_CC_CS"/>
</dbReference>
<dbReference type="PANTHER" id="PTHR12015">
    <property type="entry name" value="SMALL INDUCIBLE CYTOKINE A"/>
    <property type="match status" value="1"/>
</dbReference>
<dbReference type="PANTHER" id="PTHR12015:SF108">
    <property type="entry name" value="C-C MOTIF CHEMOKINE 20"/>
    <property type="match status" value="1"/>
</dbReference>
<dbReference type="GO" id="GO:0006955">
    <property type="term" value="P:immune response"/>
    <property type="evidence" value="ECO:0007669"/>
    <property type="project" value="InterPro"/>
</dbReference>
<keyword evidence="4" id="KW-0732">Signal</keyword>
<dbReference type="InterPro" id="IPR039809">
    <property type="entry name" value="Chemokine_b/g/d"/>
</dbReference>
<keyword evidence="3" id="KW-1015">Disulfide bond</keyword>
<feature type="signal peptide" evidence="4">
    <location>
        <begin position="1"/>
        <end position="27"/>
    </location>
</feature>
<keyword evidence="7" id="KW-1185">Reference proteome</keyword>